<evidence type="ECO:0000256" key="7">
    <source>
        <dbReference type="ARBA" id="ARBA00023034"/>
    </source>
</evidence>
<protein>
    <recommendedName>
        <fullName evidence="13">Transmembrane protein</fullName>
    </recommendedName>
</protein>
<evidence type="ECO:0000256" key="6">
    <source>
        <dbReference type="ARBA" id="ARBA00022989"/>
    </source>
</evidence>
<keyword evidence="8 10" id="KW-0472">Membrane</keyword>
<evidence type="ECO:0000256" key="2">
    <source>
        <dbReference type="ARBA" id="ARBA00008160"/>
    </source>
</evidence>
<dbReference type="PANTHER" id="PTHR12952">
    <property type="entry name" value="SYS1"/>
    <property type="match status" value="1"/>
</dbReference>
<feature type="region of interest" description="Disordered" evidence="9">
    <location>
        <begin position="1"/>
        <end position="59"/>
    </location>
</feature>
<dbReference type="GO" id="GO:0000139">
    <property type="term" value="C:Golgi membrane"/>
    <property type="evidence" value="ECO:0007669"/>
    <property type="project" value="UniProtKB-SubCell"/>
</dbReference>
<dbReference type="STRING" id="94643.A0A2A9MII3"/>
<reference evidence="11 12" key="1">
    <citation type="submission" date="2017-09" db="EMBL/GenBank/DDBJ databases">
        <title>Genome sequencing of Besnoitia besnoiti strain Bb-Ger1.</title>
        <authorList>
            <person name="Schares G."/>
            <person name="Venepally P."/>
            <person name="Lorenzi H.A."/>
        </authorList>
    </citation>
    <scope>NUCLEOTIDE SEQUENCE [LARGE SCALE GENOMIC DNA]</scope>
    <source>
        <strain evidence="11 12">Bb-Ger1</strain>
    </source>
</reference>
<keyword evidence="4 10" id="KW-0812">Transmembrane</keyword>
<dbReference type="EMBL" id="NWUJ01000005">
    <property type="protein sequence ID" value="PFH35210.1"/>
    <property type="molecule type" value="Genomic_DNA"/>
</dbReference>
<evidence type="ECO:0000313" key="12">
    <source>
        <dbReference type="Proteomes" id="UP000224006"/>
    </source>
</evidence>
<dbReference type="GO" id="GO:0034067">
    <property type="term" value="P:protein localization to Golgi apparatus"/>
    <property type="evidence" value="ECO:0007669"/>
    <property type="project" value="TreeGrafter"/>
</dbReference>
<comment type="subcellular location">
    <subcellularLocation>
        <location evidence="1">Golgi apparatus membrane</location>
        <topology evidence="1">Multi-pass membrane protein</topology>
    </subcellularLocation>
</comment>
<dbReference type="KEGG" id="bbes:BESB_060970"/>
<dbReference type="GO" id="GO:0005802">
    <property type="term" value="C:trans-Golgi network"/>
    <property type="evidence" value="ECO:0007669"/>
    <property type="project" value="TreeGrafter"/>
</dbReference>
<feature type="compositionally biased region" description="Low complexity" evidence="9">
    <location>
        <begin position="319"/>
        <end position="341"/>
    </location>
</feature>
<feature type="transmembrane region" description="Helical" evidence="10">
    <location>
        <begin position="106"/>
        <end position="124"/>
    </location>
</feature>
<sequence length="403" mass="42920">MRRPTQIGPVVASSLSASSSQRSRFAFQPRDAEPKQPLSAQGGDASPSESAKFLSSPRRSSCKGRASLAAAGGGPPLYVLTSGALYGSDTFKAKYVLTQIIVLQSAFYFLYALFALGALTFFAVDRGDWLPGVPFTGEDASGSHNTALTPVTPSAEPAPGRNNQSLVGLPPLTEYAEGEFPRNGAEHENNDSVRTQASPCRWMALNPGDRVARGEEEARREAGNDGGALRMYSLSRSYLVFMVVQRARKCLDFCFSIHFFHLLACWAFDGFPSSPSWWLCSAASATATTAISQYFCRQVEMQDIQLERQPAGSRRGSSEAESVTSVGSSSSDGSSGFGVPSMDATTSSEAPEDLKGVKELPPVLSTSGHSRNTEFATPARADRSFPLHATHSILEAGGSEGSS</sequence>
<organism evidence="11 12">
    <name type="scientific">Besnoitia besnoiti</name>
    <name type="common">Apicomplexan protozoan</name>
    <dbReference type="NCBI Taxonomy" id="94643"/>
    <lineage>
        <taxon>Eukaryota</taxon>
        <taxon>Sar</taxon>
        <taxon>Alveolata</taxon>
        <taxon>Apicomplexa</taxon>
        <taxon>Conoidasida</taxon>
        <taxon>Coccidia</taxon>
        <taxon>Eucoccidiorida</taxon>
        <taxon>Eimeriorina</taxon>
        <taxon>Sarcocystidae</taxon>
        <taxon>Besnoitia</taxon>
    </lineage>
</organism>
<comment type="similarity">
    <text evidence="2">Belongs to the SYS1 family.</text>
</comment>
<keyword evidence="12" id="KW-1185">Reference proteome</keyword>
<dbReference type="OrthoDB" id="333691at2759"/>
<accession>A0A2A9MII3</accession>
<evidence type="ECO:0000313" key="11">
    <source>
        <dbReference type="EMBL" id="PFH35210.1"/>
    </source>
</evidence>
<keyword evidence="5" id="KW-0653">Protein transport</keyword>
<evidence type="ECO:0000256" key="10">
    <source>
        <dbReference type="SAM" id="Phobius"/>
    </source>
</evidence>
<evidence type="ECO:0000256" key="3">
    <source>
        <dbReference type="ARBA" id="ARBA00022448"/>
    </source>
</evidence>
<dbReference type="Proteomes" id="UP000224006">
    <property type="component" value="Chromosome V"/>
</dbReference>
<keyword evidence="6 10" id="KW-1133">Transmembrane helix</keyword>
<dbReference type="VEuPathDB" id="ToxoDB:BESB_060970"/>
<gene>
    <name evidence="11" type="ORF">BESB_060970</name>
</gene>
<dbReference type="RefSeq" id="XP_029219219.1">
    <property type="nucleotide sequence ID" value="XM_029364511.1"/>
</dbReference>
<dbReference type="PANTHER" id="PTHR12952:SF0">
    <property type="entry name" value="PROTEIN SYS1 HOMOLOG"/>
    <property type="match status" value="1"/>
</dbReference>
<dbReference type="GO" id="GO:0006895">
    <property type="term" value="P:Golgi to endosome transport"/>
    <property type="evidence" value="ECO:0007669"/>
    <property type="project" value="TreeGrafter"/>
</dbReference>
<evidence type="ECO:0000256" key="5">
    <source>
        <dbReference type="ARBA" id="ARBA00022927"/>
    </source>
</evidence>
<dbReference type="GO" id="GO:0043001">
    <property type="term" value="P:Golgi to plasma membrane protein transport"/>
    <property type="evidence" value="ECO:0007669"/>
    <property type="project" value="TreeGrafter"/>
</dbReference>
<evidence type="ECO:0000256" key="1">
    <source>
        <dbReference type="ARBA" id="ARBA00004653"/>
    </source>
</evidence>
<feature type="compositionally biased region" description="Polar residues" evidence="9">
    <location>
        <begin position="142"/>
        <end position="152"/>
    </location>
</feature>
<keyword evidence="7" id="KW-0333">Golgi apparatus</keyword>
<feature type="compositionally biased region" description="Low complexity" evidence="9">
    <location>
        <begin position="13"/>
        <end position="28"/>
    </location>
</feature>
<comment type="caution">
    <text evidence="11">The sequence shown here is derived from an EMBL/GenBank/DDBJ whole genome shotgun (WGS) entry which is preliminary data.</text>
</comment>
<dbReference type="InterPro" id="IPR019185">
    <property type="entry name" value="Integral_membrane_SYS1-rel"/>
</dbReference>
<keyword evidence="3" id="KW-0813">Transport</keyword>
<dbReference type="GeneID" id="40311025"/>
<evidence type="ECO:0000256" key="9">
    <source>
        <dbReference type="SAM" id="MobiDB-lite"/>
    </source>
</evidence>
<evidence type="ECO:0000256" key="8">
    <source>
        <dbReference type="ARBA" id="ARBA00023136"/>
    </source>
</evidence>
<evidence type="ECO:0000256" key="4">
    <source>
        <dbReference type="ARBA" id="ARBA00022692"/>
    </source>
</evidence>
<proteinExistence type="inferred from homology"/>
<evidence type="ECO:0008006" key="13">
    <source>
        <dbReference type="Google" id="ProtNLM"/>
    </source>
</evidence>
<feature type="region of interest" description="Disordered" evidence="9">
    <location>
        <begin position="139"/>
        <end position="163"/>
    </location>
</feature>
<feature type="compositionally biased region" description="Polar residues" evidence="9">
    <location>
        <begin position="364"/>
        <end position="375"/>
    </location>
</feature>
<dbReference type="GO" id="GO:0005829">
    <property type="term" value="C:cytosol"/>
    <property type="evidence" value="ECO:0007669"/>
    <property type="project" value="GOC"/>
</dbReference>
<dbReference type="AlphaFoldDB" id="A0A2A9MII3"/>
<dbReference type="Pfam" id="PF09801">
    <property type="entry name" value="SYS1"/>
    <property type="match status" value="1"/>
</dbReference>
<name>A0A2A9MII3_BESBE</name>
<feature type="region of interest" description="Disordered" evidence="9">
    <location>
        <begin position="308"/>
        <end position="403"/>
    </location>
</feature>